<dbReference type="RefSeq" id="XP_067076812.1">
    <property type="nucleotide sequence ID" value="XM_067220711.1"/>
</dbReference>
<reference evidence="2" key="1">
    <citation type="submission" date="2016-09" db="EMBL/GenBank/DDBJ databases">
        <authorList>
            <person name="Hebert L."/>
            <person name="Moumen B."/>
        </authorList>
    </citation>
    <scope>NUCLEOTIDE SEQUENCE [LARGE SCALE GENOMIC DNA]</scope>
    <source>
        <strain evidence="2">OVI</strain>
    </source>
</reference>
<sequence length="186" mass="20933">MSTLSSWLTGGKTGGGKESEKEDAAAIAARNELLNVIEGAPPSLVSQQADQFAFLRSNARHKIADVVLALTAYTFSGFIHMYGQSTALTTLSMWAAGTTFFLNMQVRKVFELEDEARRKQAVIDMGLQEKNVFQLEAVASWVWMLSSLQQFKIHKRLKYCGYSSWTALCCCTYFTFRHMYQMLLEA</sequence>
<dbReference type="EMBL" id="CZPT02000227">
    <property type="protein sequence ID" value="SCU65166.1"/>
    <property type="molecule type" value="Genomic_DNA"/>
</dbReference>
<comment type="caution">
    <text evidence="2">The sequence shown here is derived from an EMBL/GenBank/DDBJ whole genome shotgun (WGS) entry which is preliminary data.</text>
</comment>
<evidence type="ECO:0000313" key="2">
    <source>
        <dbReference type="EMBL" id="SCU65166.1"/>
    </source>
</evidence>
<dbReference type="AlphaFoldDB" id="A0A1G4I0G6"/>
<protein>
    <submittedName>
        <fullName evidence="2">Uncharacterized protein</fullName>
    </submittedName>
</protein>
<feature type="region of interest" description="Disordered" evidence="1">
    <location>
        <begin position="1"/>
        <end position="22"/>
    </location>
</feature>
<dbReference type="GeneID" id="92379164"/>
<feature type="compositionally biased region" description="Low complexity" evidence="1">
    <location>
        <begin position="1"/>
        <end position="10"/>
    </location>
</feature>
<accession>A0A1G4I0G6</accession>
<name>A0A1G4I0G6_TRYEQ</name>
<evidence type="ECO:0000313" key="3">
    <source>
        <dbReference type="Proteomes" id="UP000195570"/>
    </source>
</evidence>
<keyword evidence="3" id="KW-1185">Reference proteome</keyword>
<gene>
    <name evidence="2" type="ORF">TEOVI_000522400</name>
</gene>
<dbReference type="Proteomes" id="UP000195570">
    <property type="component" value="Unassembled WGS sequence"/>
</dbReference>
<organism evidence="2 3">
    <name type="scientific">Trypanosoma equiperdum</name>
    <dbReference type="NCBI Taxonomy" id="5694"/>
    <lineage>
        <taxon>Eukaryota</taxon>
        <taxon>Discoba</taxon>
        <taxon>Euglenozoa</taxon>
        <taxon>Kinetoplastea</taxon>
        <taxon>Metakinetoplastina</taxon>
        <taxon>Trypanosomatida</taxon>
        <taxon>Trypanosomatidae</taxon>
        <taxon>Trypanosoma</taxon>
    </lineage>
</organism>
<dbReference type="VEuPathDB" id="TriTrypDB:TEOVI_000522400"/>
<proteinExistence type="predicted"/>
<evidence type="ECO:0000256" key="1">
    <source>
        <dbReference type="SAM" id="MobiDB-lite"/>
    </source>
</evidence>